<dbReference type="InterPro" id="IPR036890">
    <property type="entry name" value="HATPase_C_sf"/>
</dbReference>
<keyword evidence="4" id="KW-1185">Reference proteome</keyword>
<dbReference type="PANTHER" id="PTHR34220">
    <property type="entry name" value="SENSOR HISTIDINE KINASE YPDA"/>
    <property type="match status" value="1"/>
</dbReference>
<dbReference type="GO" id="GO:0000155">
    <property type="term" value="F:phosphorelay sensor kinase activity"/>
    <property type="evidence" value="ECO:0007669"/>
    <property type="project" value="InterPro"/>
</dbReference>
<dbReference type="GO" id="GO:0016020">
    <property type="term" value="C:membrane"/>
    <property type="evidence" value="ECO:0007669"/>
    <property type="project" value="InterPro"/>
</dbReference>
<dbReference type="EMBL" id="CP010554">
    <property type="protein sequence ID" value="AJP47862.1"/>
    <property type="molecule type" value="Genomic_DNA"/>
</dbReference>
<dbReference type="Gene3D" id="3.30.565.10">
    <property type="entry name" value="Histidine kinase-like ATPase, C-terminal domain"/>
    <property type="match status" value="1"/>
</dbReference>
<dbReference type="RefSeq" id="WP_202636142.1">
    <property type="nucleotide sequence ID" value="NZ_CP010554.1"/>
</dbReference>
<dbReference type="Pfam" id="PF06580">
    <property type="entry name" value="His_kinase"/>
    <property type="match status" value="1"/>
</dbReference>
<feature type="transmembrane region" description="Helical" evidence="1">
    <location>
        <begin position="20"/>
        <end position="40"/>
    </location>
</feature>
<dbReference type="AlphaFoldDB" id="A0A0C5IYN4"/>
<evidence type="ECO:0000259" key="2">
    <source>
        <dbReference type="Pfam" id="PF06580"/>
    </source>
</evidence>
<dbReference type="STRING" id="1565605.PG1C_04030"/>
<dbReference type="InterPro" id="IPR050640">
    <property type="entry name" value="Bact_2-comp_sensor_kinase"/>
</dbReference>
<feature type="transmembrane region" description="Helical" evidence="1">
    <location>
        <begin position="84"/>
        <end position="105"/>
    </location>
</feature>
<evidence type="ECO:0000313" key="4">
    <source>
        <dbReference type="Proteomes" id="UP000061603"/>
    </source>
</evidence>
<proteinExistence type="predicted"/>
<feature type="transmembrane region" description="Helical" evidence="1">
    <location>
        <begin position="117"/>
        <end position="135"/>
    </location>
</feature>
<dbReference type="Proteomes" id="UP000061603">
    <property type="component" value="Chromosome"/>
</dbReference>
<feature type="transmembrane region" description="Helical" evidence="1">
    <location>
        <begin position="47"/>
        <end position="72"/>
    </location>
</feature>
<gene>
    <name evidence="3" type="ORF">PG1C_04030</name>
</gene>
<evidence type="ECO:0000256" key="1">
    <source>
        <dbReference type="SAM" id="Phobius"/>
    </source>
</evidence>
<dbReference type="KEGG" id="rbu:PG1C_04030"/>
<sequence length="337" mass="38236">MPSITGNLVTSGLPDFRQGALWLRTLLVVNLVMVLSVLAANRDWAHLFIEFIEIAALLEPVLLVNLVVFSLISDWITPLPRRTGWAMFLLLSLLVTAAVHGFFVAMQWTQIGLGRTAMWSVVVTYLLLVWFDLVVRAQSPALAEARLMALTVRIRPHFLFNTLNAVLGVMRSEPKRAESALEELSDLFRVLMRENRTLVPLSEEIAVARQYLNLERLRLGDRIQVQWDMASCPPDPLVPPLMLQPLLENAVYHGIEPSTQPGDILIRCEQVNNRVRLELSNNLATDNRHAQGNQMALANIRERLLLFFQLEAVMTTGIHEGRFHVLIEFPYRRHVAS</sequence>
<accession>A0A0C5IYN4</accession>
<protein>
    <recommendedName>
        <fullName evidence="2">Signal transduction histidine kinase internal region domain-containing protein</fullName>
    </recommendedName>
</protein>
<keyword evidence="1" id="KW-1133">Transmembrane helix</keyword>
<dbReference type="PANTHER" id="PTHR34220:SF7">
    <property type="entry name" value="SENSOR HISTIDINE KINASE YPDA"/>
    <property type="match status" value="1"/>
</dbReference>
<evidence type="ECO:0000313" key="3">
    <source>
        <dbReference type="EMBL" id="AJP47862.1"/>
    </source>
</evidence>
<organism evidence="3 4">
    <name type="scientific">Rugosibacter aromaticivorans</name>
    <dbReference type="NCBI Taxonomy" id="1565605"/>
    <lineage>
        <taxon>Bacteria</taxon>
        <taxon>Pseudomonadati</taxon>
        <taxon>Pseudomonadota</taxon>
        <taxon>Betaproteobacteria</taxon>
        <taxon>Nitrosomonadales</taxon>
        <taxon>Sterolibacteriaceae</taxon>
        <taxon>Rugosibacter</taxon>
    </lineage>
</organism>
<dbReference type="HOGENOM" id="CLU_020473_1_1_4"/>
<dbReference type="SUPFAM" id="SSF55874">
    <property type="entry name" value="ATPase domain of HSP90 chaperone/DNA topoisomerase II/histidine kinase"/>
    <property type="match status" value="1"/>
</dbReference>
<dbReference type="InterPro" id="IPR010559">
    <property type="entry name" value="Sig_transdc_His_kin_internal"/>
</dbReference>
<keyword evidence="1" id="KW-0472">Membrane</keyword>
<reference evidence="3 4" key="1">
    <citation type="journal article" date="2015" name="Genome Announc.">
        <title>Complete Genome Sequence of a Novel Bacterium within the Family Rhodocyclaceae That Degrades Polycyclic Aromatic Hydrocarbons.</title>
        <authorList>
            <person name="Singleton D.R."/>
            <person name="Dickey A.N."/>
            <person name="Scholl E.H."/>
            <person name="Wright F.A."/>
            <person name="Aitken M.D."/>
        </authorList>
    </citation>
    <scope>NUCLEOTIDE SEQUENCE [LARGE SCALE GENOMIC DNA]</scope>
    <source>
        <strain evidence="4">PG1-Ca6</strain>
    </source>
</reference>
<dbReference type="PATRIC" id="fig|1565605.3.peg.847"/>
<name>A0A0C5IYN4_9PROT</name>
<keyword evidence="1" id="KW-0812">Transmembrane</keyword>
<feature type="domain" description="Signal transduction histidine kinase internal region" evidence="2">
    <location>
        <begin position="145"/>
        <end position="223"/>
    </location>
</feature>